<comment type="caution">
    <text evidence="2">The sequence shown here is derived from an EMBL/GenBank/DDBJ whole genome shotgun (WGS) entry which is preliminary data.</text>
</comment>
<feature type="compositionally biased region" description="Low complexity" evidence="1">
    <location>
        <begin position="21"/>
        <end position="34"/>
    </location>
</feature>
<dbReference type="EMBL" id="JWIN03000006">
    <property type="protein sequence ID" value="KAB1278190.1"/>
    <property type="molecule type" value="Genomic_DNA"/>
</dbReference>
<accession>A0A5N4E4G7</accession>
<dbReference type="Proteomes" id="UP000299084">
    <property type="component" value="Unassembled WGS sequence"/>
</dbReference>
<name>A0A5N4E4G7_CAMDR</name>
<keyword evidence="2" id="KW-0687">Ribonucleoprotein</keyword>
<gene>
    <name evidence="2" type="ORF">Cadr_000006111</name>
</gene>
<dbReference type="AlphaFoldDB" id="A0A5N4E4G7"/>
<sequence>MDQSTTRSTTKATSARDEAVKAPVKPKGVKPKVPQGSSRKLSRLAYIAHPKLGKRTGACIAKELRLCRPKATDKAQTKAAASAAALAPAPAPKGTQAPQAPE</sequence>
<feature type="region of interest" description="Disordered" evidence="1">
    <location>
        <begin position="1"/>
        <end position="39"/>
    </location>
</feature>
<feature type="compositionally biased region" description="Low complexity" evidence="1">
    <location>
        <begin position="1"/>
        <end position="13"/>
    </location>
</feature>
<organism evidence="2 3">
    <name type="scientific">Camelus dromedarius</name>
    <name type="common">Dromedary</name>
    <name type="synonym">Arabian camel</name>
    <dbReference type="NCBI Taxonomy" id="9838"/>
    <lineage>
        <taxon>Eukaryota</taxon>
        <taxon>Metazoa</taxon>
        <taxon>Chordata</taxon>
        <taxon>Craniata</taxon>
        <taxon>Vertebrata</taxon>
        <taxon>Euteleostomi</taxon>
        <taxon>Mammalia</taxon>
        <taxon>Eutheria</taxon>
        <taxon>Laurasiatheria</taxon>
        <taxon>Artiodactyla</taxon>
        <taxon>Tylopoda</taxon>
        <taxon>Camelidae</taxon>
        <taxon>Camelus</taxon>
    </lineage>
</organism>
<evidence type="ECO:0000313" key="3">
    <source>
        <dbReference type="Proteomes" id="UP000299084"/>
    </source>
</evidence>
<evidence type="ECO:0000256" key="1">
    <source>
        <dbReference type="SAM" id="MobiDB-lite"/>
    </source>
</evidence>
<evidence type="ECO:0000313" key="2">
    <source>
        <dbReference type="EMBL" id="KAB1278190.1"/>
    </source>
</evidence>
<dbReference type="GO" id="GO:0005840">
    <property type="term" value="C:ribosome"/>
    <property type="evidence" value="ECO:0007669"/>
    <property type="project" value="UniProtKB-KW"/>
</dbReference>
<keyword evidence="2" id="KW-0689">Ribosomal protein</keyword>
<keyword evidence="3" id="KW-1185">Reference proteome</keyword>
<reference evidence="2 3" key="1">
    <citation type="journal article" date="2019" name="Mol. Ecol. Resour.">
        <title>Improving Illumina assemblies with Hi-C and long reads: an example with the North African dromedary.</title>
        <authorList>
            <person name="Elbers J.P."/>
            <person name="Rogers M.F."/>
            <person name="Perelman P.L."/>
            <person name="Proskuryakova A.A."/>
            <person name="Serdyukova N.A."/>
            <person name="Johnson W.E."/>
            <person name="Horin P."/>
            <person name="Corander J."/>
            <person name="Murphy D."/>
            <person name="Burger P.A."/>
        </authorList>
    </citation>
    <scope>NUCLEOTIDE SEQUENCE [LARGE SCALE GENOMIC DNA]</scope>
    <source>
        <strain evidence="2">Drom800</strain>
        <tissue evidence="2">Blood</tissue>
    </source>
</reference>
<feature type="region of interest" description="Disordered" evidence="1">
    <location>
        <begin position="76"/>
        <end position="102"/>
    </location>
</feature>
<feature type="compositionally biased region" description="Low complexity" evidence="1">
    <location>
        <begin position="77"/>
        <end position="88"/>
    </location>
</feature>
<protein>
    <submittedName>
        <fullName evidence="2">60S ribosomal protein L29</fullName>
    </submittedName>
</protein>
<proteinExistence type="predicted"/>